<evidence type="ECO:0000256" key="4">
    <source>
        <dbReference type="ARBA" id="ARBA00022989"/>
    </source>
</evidence>
<evidence type="ECO:0000256" key="6">
    <source>
        <dbReference type="SAM" id="Phobius"/>
    </source>
</evidence>
<evidence type="ECO:0000256" key="5">
    <source>
        <dbReference type="ARBA" id="ARBA00023136"/>
    </source>
</evidence>
<sequence>MFGVAHFVHLATALSAVAAVMPLLPVATVALPAVAELVLVRGQPLAALALAALHIGAYTVCDDLIYREIEPTMPYILSLGVFGGMTYFRSPLQGVLLGPMLLALLSVAYTLHRDMVA</sequence>
<feature type="transmembrane region" description="Helical" evidence="6">
    <location>
        <begin position="94"/>
        <end position="111"/>
    </location>
</feature>
<dbReference type="Proteomes" id="UP000054498">
    <property type="component" value="Unassembled WGS sequence"/>
</dbReference>
<dbReference type="KEGG" id="mng:MNEG_14647"/>
<dbReference type="EMBL" id="KK104868">
    <property type="protein sequence ID" value="KIY93316.1"/>
    <property type="molecule type" value="Genomic_DNA"/>
</dbReference>
<proteinExistence type="inferred from homology"/>
<evidence type="ECO:0000313" key="7">
    <source>
        <dbReference type="EMBL" id="KIY93316.1"/>
    </source>
</evidence>
<dbReference type="GO" id="GO:0016020">
    <property type="term" value="C:membrane"/>
    <property type="evidence" value="ECO:0007669"/>
    <property type="project" value="UniProtKB-SubCell"/>
</dbReference>
<dbReference type="InterPro" id="IPR002549">
    <property type="entry name" value="AI-2E-like"/>
</dbReference>
<name>A0A0D2LUN4_9CHLO</name>
<protein>
    <submittedName>
        <fullName evidence="7">Uncharacterized protein</fullName>
    </submittedName>
</protein>
<dbReference type="PANTHER" id="PTHR21716">
    <property type="entry name" value="TRANSMEMBRANE PROTEIN"/>
    <property type="match status" value="1"/>
</dbReference>
<organism evidence="7 8">
    <name type="scientific">Monoraphidium neglectum</name>
    <dbReference type="NCBI Taxonomy" id="145388"/>
    <lineage>
        <taxon>Eukaryota</taxon>
        <taxon>Viridiplantae</taxon>
        <taxon>Chlorophyta</taxon>
        <taxon>core chlorophytes</taxon>
        <taxon>Chlorophyceae</taxon>
        <taxon>CS clade</taxon>
        <taxon>Sphaeropleales</taxon>
        <taxon>Selenastraceae</taxon>
        <taxon>Monoraphidium</taxon>
    </lineage>
</organism>
<dbReference type="PANTHER" id="PTHR21716:SF4">
    <property type="entry name" value="TRANSMEMBRANE PROTEIN 245"/>
    <property type="match status" value="1"/>
</dbReference>
<accession>A0A0D2LUN4</accession>
<dbReference type="RefSeq" id="XP_013892336.1">
    <property type="nucleotide sequence ID" value="XM_014036882.1"/>
</dbReference>
<dbReference type="OrthoDB" id="552492at2759"/>
<comment type="similarity">
    <text evidence="2">Belongs to the autoinducer-2 exporter (AI-2E) (TC 2.A.86) family.</text>
</comment>
<evidence type="ECO:0000256" key="1">
    <source>
        <dbReference type="ARBA" id="ARBA00004141"/>
    </source>
</evidence>
<keyword evidence="5 6" id="KW-0472">Membrane</keyword>
<gene>
    <name evidence="7" type="ORF">MNEG_14647</name>
</gene>
<reference evidence="7 8" key="1">
    <citation type="journal article" date="2013" name="BMC Genomics">
        <title>Reconstruction of the lipid metabolism for the microalga Monoraphidium neglectum from its genome sequence reveals characteristics suitable for biofuel production.</title>
        <authorList>
            <person name="Bogen C."/>
            <person name="Al-Dilaimi A."/>
            <person name="Albersmeier A."/>
            <person name="Wichmann J."/>
            <person name="Grundmann M."/>
            <person name="Rupp O."/>
            <person name="Lauersen K.J."/>
            <person name="Blifernez-Klassen O."/>
            <person name="Kalinowski J."/>
            <person name="Goesmann A."/>
            <person name="Mussgnug J.H."/>
            <person name="Kruse O."/>
        </authorList>
    </citation>
    <scope>NUCLEOTIDE SEQUENCE [LARGE SCALE GENOMIC DNA]</scope>
    <source>
        <strain evidence="7 8">SAG 48.87</strain>
    </source>
</reference>
<keyword evidence="3 6" id="KW-0812">Transmembrane</keyword>
<evidence type="ECO:0000256" key="3">
    <source>
        <dbReference type="ARBA" id="ARBA00022692"/>
    </source>
</evidence>
<dbReference type="GeneID" id="25732230"/>
<keyword evidence="8" id="KW-1185">Reference proteome</keyword>
<evidence type="ECO:0000313" key="8">
    <source>
        <dbReference type="Proteomes" id="UP000054498"/>
    </source>
</evidence>
<evidence type="ECO:0000256" key="2">
    <source>
        <dbReference type="ARBA" id="ARBA00009773"/>
    </source>
</evidence>
<comment type="subcellular location">
    <subcellularLocation>
        <location evidence="1">Membrane</location>
        <topology evidence="1">Multi-pass membrane protein</topology>
    </subcellularLocation>
</comment>
<keyword evidence="4 6" id="KW-1133">Transmembrane helix</keyword>
<dbReference type="AlphaFoldDB" id="A0A0D2LUN4"/>